<comment type="function">
    <text evidence="4">Hydrolyzes ATP, and can also hydrolyze GTP with lower efficiency. Has lower affinity for GTP.</text>
</comment>
<dbReference type="STRING" id="101127.A0A1X2GD94"/>
<dbReference type="EMBL" id="MCGT01000021">
    <property type="protein sequence ID" value="ORX51198.1"/>
    <property type="molecule type" value="Genomic_DNA"/>
</dbReference>
<dbReference type="CDD" id="cd01900">
    <property type="entry name" value="YchF"/>
    <property type="match status" value="1"/>
</dbReference>
<organism evidence="8 9">
    <name type="scientific">Hesseltinella vesiculosa</name>
    <dbReference type="NCBI Taxonomy" id="101127"/>
    <lineage>
        <taxon>Eukaryota</taxon>
        <taxon>Fungi</taxon>
        <taxon>Fungi incertae sedis</taxon>
        <taxon>Mucoromycota</taxon>
        <taxon>Mucoromycotina</taxon>
        <taxon>Mucoromycetes</taxon>
        <taxon>Mucorales</taxon>
        <taxon>Cunninghamellaceae</taxon>
        <taxon>Hesseltinella</taxon>
    </lineage>
</organism>
<dbReference type="HAMAP" id="MF_00944">
    <property type="entry name" value="YchF_OLA1_ATPase"/>
    <property type="match status" value="1"/>
</dbReference>
<comment type="similarity">
    <text evidence="4">Belongs to the TRAFAC class OBG-HflX-like GTPase superfamily. OBG GTPase family. YchF/OLA1 subfamily.</text>
</comment>
<dbReference type="AlphaFoldDB" id="A0A1X2GD94"/>
<reference evidence="8 9" key="1">
    <citation type="submission" date="2016-07" db="EMBL/GenBank/DDBJ databases">
        <title>Pervasive Adenine N6-methylation of Active Genes in Fungi.</title>
        <authorList>
            <consortium name="DOE Joint Genome Institute"/>
            <person name="Mondo S.J."/>
            <person name="Dannebaum R.O."/>
            <person name="Kuo R.C."/>
            <person name="Labutti K."/>
            <person name="Haridas S."/>
            <person name="Kuo A."/>
            <person name="Salamov A."/>
            <person name="Ahrendt S.R."/>
            <person name="Lipzen A."/>
            <person name="Sullivan W."/>
            <person name="Andreopoulos W.B."/>
            <person name="Clum A."/>
            <person name="Lindquist E."/>
            <person name="Daum C."/>
            <person name="Ramamoorthy G.K."/>
            <person name="Gryganskyi A."/>
            <person name="Culley D."/>
            <person name="Magnuson J.K."/>
            <person name="James T.Y."/>
            <person name="O'Malley M.A."/>
            <person name="Stajich J.E."/>
            <person name="Spatafora J.W."/>
            <person name="Visel A."/>
            <person name="Grigoriev I.V."/>
        </authorList>
    </citation>
    <scope>NUCLEOTIDE SEQUENCE [LARGE SCALE GENOMIC DNA]</scope>
    <source>
        <strain evidence="8 9">NRRL 3301</strain>
    </source>
</reference>
<dbReference type="PANTHER" id="PTHR23305">
    <property type="entry name" value="OBG GTPASE FAMILY"/>
    <property type="match status" value="1"/>
</dbReference>
<evidence type="ECO:0000313" key="8">
    <source>
        <dbReference type="EMBL" id="ORX51198.1"/>
    </source>
</evidence>
<gene>
    <name evidence="8" type="ORF">DM01DRAFT_1384451</name>
</gene>
<feature type="domain" description="PLAT" evidence="6">
    <location>
        <begin position="1"/>
        <end position="23"/>
    </location>
</feature>
<dbReference type="SUPFAM" id="SSF81271">
    <property type="entry name" value="TGS-like"/>
    <property type="match status" value="1"/>
</dbReference>
<dbReference type="CDD" id="cd04867">
    <property type="entry name" value="TGS_YchF_OLA1"/>
    <property type="match status" value="1"/>
</dbReference>
<dbReference type="InterPro" id="IPR027417">
    <property type="entry name" value="P-loop_NTPase"/>
</dbReference>
<dbReference type="InterPro" id="IPR012675">
    <property type="entry name" value="Beta-grasp_dom_sf"/>
</dbReference>
<dbReference type="InterPro" id="IPR012676">
    <property type="entry name" value="TGS-like"/>
</dbReference>
<evidence type="ECO:0000256" key="1">
    <source>
        <dbReference type="ARBA" id="ARBA00022723"/>
    </source>
</evidence>
<keyword evidence="3 4" id="KW-0067">ATP-binding</keyword>
<dbReference type="PIRSF" id="PIRSF006641">
    <property type="entry name" value="CHP00092"/>
    <property type="match status" value="1"/>
</dbReference>
<dbReference type="InterPro" id="IPR041706">
    <property type="entry name" value="YchF_N"/>
</dbReference>
<dbReference type="Pfam" id="PF01926">
    <property type="entry name" value="MMR_HSR1"/>
    <property type="match status" value="1"/>
</dbReference>
<dbReference type="GO" id="GO:0016887">
    <property type="term" value="F:ATP hydrolysis activity"/>
    <property type="evidence" value="ECO:0007669"/>
    <property type="project" value="UniProtKB-UniRule"/>
</dbReference>
<evidence type="ECO:0000259" key="6">
    <source>
        <dbReference type="PROSITE" id="PS50095"/>
    </source>
</evidence>
<feature type="binding site" evidence="4">
    <location>
        <begin position="53"/>
        <end position="58"/>
    </location>
    <ligand>
        <name>ATP</name>
        <dbReference type="ChEBI" id="CHEBI:30616"/>
    </ligand>
</feature>
<comment type="caution">
    <text evidence="4 5">Lacks conserved residue(s) required for the propagation of feature annotation.</text>
</comment>
<dbReference type="Gene3D" id="3.40.50.300">
    <property type="entry name" value="P-loop containing nucleotide triphosphate hydrolases"/>
    <property type="match status" value="1"/>
</dbReference>
<dbReference type="PROSITE" id="PS51710">
    <property type="entry name" value="G_OBG"/>
    <property type="match status" value="1"/>
</dbReference>
<dbReference type="SUPFAM" id="SSF52540">
    <property type="entry name" value="P-loop containing nucleoside triphosphate hydrolases"/>
    <property type="match status" value="1"/>
</dbReference>
<feature type="domain" description="OBG-type G" evidence="7">
    <location>
        <begin position="44"/>
        <end position="304"/>
    </location>
</feature>
<evidence type="ECO:0000256" key="5">
    <source>
        <dbReference type="PROSITE-ProRule" id="PRU00152"/>
    </source>
</evidence>
<dbReference type="PRINTS" id="PR00326">
    <property type="entry name" value="GTP1OBG"/>
</dbReference>
<dbReference type="GO" id="GO:0005524">
    <property type="term" value="F:ATP binding"/>
    <property type="evidence" value="ECO:0007669"/>
    <property type="project" value="UniProtKB-UniRule"/>
</dbReference>
<dbReference type="GO" id="GO:0005525">
    <property type="term" value="F:GTP binding"/>
    <property type="evidence" value="ECO:0007669"/>
    <property type="project" value="InterPro"/>
</dbReference>
<dbReference type="GO" id="GO:0043023">
    <property type="term" value="F:ribosomal large subunit binding"/>
    <property type="evidence" value="ECO:0007669"/>
    <property type="project" value="UniProtKB-UniRule"/>
</dbReference>
<dbReference type="NCBIfam" id="TIGR00092">
    <property type="entry name" value="redox-regulated ATPase YchF"/>
    <property type="match status" value="1"/>
</dbReference>
<dbReference type="FunFam" id="1.10.150.300:FF:000001">
    <property type="entry name" value="Ribosome-binding ATPase YchF"/>
    <property type="match status" value="1"/>
</dbReference>
<dbReference type="Proteomes" id="UP000242146">
    <property type="component" value="Unassembled WGS sequence"/>
</dbReference>
<dbReference type="FunFam" id="3.10.20.30:FF:000001">
    <property type="entry name" value="Ribosome-binding ATPase YchF"/>
    <property type="match status" value="1"/>
</dbReference>
<evidence type="ECO:0000313" key="9">
    <source>
        <dbReference type="Proteomes" id="UP000242146"/>
    </source>
</evidence>
<dbReference type="InterPro" id="IPR031167">
    <property type="entry name" value="G_OBG"/>
</dbReference>
<dbReference type="Gene3D" id="3.10.20.30">
    <property type="match status" value="1"/>
</dbReference>
<evidence type="ECO:0000256" key="2">
    <source>
        <dbReference type="ARBA" id="ARBA00022741"/>
    </source>
</evidence>
<dbReference type="Gene3D" id="1.10.150.300">
    <property type="entry name" value="TGS-like domain"/>
    <property type="match status" value="1"/>
</dbReference>
<dbReference type="InterPro" id="IPR013029">
    <property type="entry name" value="YchF_C"/>
</dbReference>
<sequence>MLFCCRRWISSSTVRNAKKAKKAKRAQGGTPSDPVLLGRPSNNLKMGIVGLPNIGKSSLFNAITNSNVPAENYPFCTIDPSEAIVQVPDQRFEWLCDLYNPKKISPAILAVMDIAGLVRGASKGEGLGNAFLSNVASVDGLYHVVRCFKNEDITHVENNVDPVRDLEIIQDELQIKDEEAVERELNLLVRASKNKSTALEVKEKLKTVEQVGVFLANGKNIRNGDWSHEQVNVINGLHLLTAKPMVYVCNTSQEEYLEGTKGHHVAEVEAWVKENNTGDFVLPLSVAFELRAANGDGEVEKKTMVPELILAGYQALRLQQFFTCGPEEVRAWTIRQLSKAPQAAGVIHTDFERGFISADIMRFTDLQSLGTETMVKNAGKCIQKGKDYIMQDGDIAHFKFNVTSKKK</sequence>
<dbReference type="InterPro" id="IPR023192">
    <property type="entry name" value="TGS-like_dom_sf"/>
</dbReference>
<dbReference type="GO" id="GO:0046872">
    <property type="term" value="F:metal ion binding"/>
    <property type="evidence" value="ECO:0007669"/>
    <property type="project" value="UniProtKB-KW"/>
</dbReference>
<dbReference type="PROSITE" id="PS50095">
    <property type="entry name" value="PLAT"/>
    <property type="match status" value="1"/>
</dbReference>
<dbReference type="OrthoDB" id="424823at2759"/>
<keyword evidence="4" id="KW-0378">Hydrolase</keyword>
<dbReference type="PANTHER" id="PTHR23305:SF18">
    <property type="entry name" value="OBG-TYPE G DOMAIN-CONTAINING PROTEIN"/>
    <property type="match status" value="1"/>
</dbReference>
<comment type="subunit">
    <text evidence="4">Monomer.</text>
</comment>
<keyword evidence="9" id="KW-1185">Reference proteome</keyword>
<dbReference type="InterPro" id="IPR001024">
    <property type="entry name" value="PLAT/LH2_dom"/>
</dbReference>
<comment type="caution">
    <text evidence="8">The sequence shown here is derived from an EMBL/GenBank/DDBJ whole genome shotgun (WGS) entry which is preliminary data.</text>
</comment>
<dbReference type="Pfam" id="PF06071">
    <property type="entry name" value="YchF-GTPase_C"/>
    <property type="match status" value="1"/>
</dbReference>
<protein>
    <recommendedName>
        <fullName evidence="4">Obg-like ATPase 1</fullName>
    </recommendedName>
</protein>
<name>A0A1X2GD94_9FUNG</name>
<dbReference type="InterPro" id="IPR006073">
    <property type="entry name" value="GTP-bd"/>
</dbReference>
<dbReference type="GO" id="GO:0005737">
    <property type="term" value="C:cytoplasm"/>
    <property type="evidence" value="ECO:0007669"/>
    <property type="project" value="UniProtKB-SubCell"/>
</dbReference>
<accession>A0A1X2GD94</accession>
<dbReference type="InterPro" id="IPR004396">
    <property type="entry name" value="ATPase_YchF/OLA1"/>
</dbReference>
<keyword evidence="1" id="KW-0479">Metal-binding</keyword>
<keyword evidence="2 4" id="KW-0547">Nucleotide-binding</keyword>
<keyword evidence="4" id="KW-0963">Cytoplasm</keyword>
<evidence type="ECO:0000256" key="3">
    <source>
        <dbReference type="ARBA" id="ARBA00022840"/>
    </source>
</evidence>
<comment type="subcellular location">
    <subcellularLocation>
        <location evidence="4">Cytoplasm</location>
    </subcellularLocation>
</comment>
<evidence type="ECO:0000259" key="7">
    <source>
        <dbReference type="PROSITE" id="PS51710"/>
    </source>
</evidence>
<proteinExistence type="inferred from homology"/>
<evidence type="ECO:0000256" key="4">
    <source>
        <dbReference type="HAMAP-Rule" id="MF_03167"/>
    </source>
</evidence>